<dbReference type="PANTHER" id="PTHR42716">
    <property type="entry name" value="L-ASPARTATE OXIDASE"/>
    <property type="match status" value="1"/>
</dbReference>
<dbReference type="Gene3D" id="3.50.50.60">
    <property type="entry name" value="FAD/NAD(P)-binding domain"/>
    <property type="match status" value="1"/>
</dbReference>
<organism evidence="1 2">
    <name type="scientific">Dyadobacter fermentans</name>
    <dbReference type="NCBI Taxonomy" id="94254"/>
    <lineage>
        <taxon>Bacteria</taxon>
        <taxon>Pseudomonadati</taxon>
        <taxon>Bacteroidota</taxon>
        <taxon>Cytophagia</taxon>
        <taxon>Cytophagales</taxon>
        <taxon>Spirosomataceae</taxon>
        <taxon>Dyadobacter</taxon>
    </lineage>
</organism>
<dbReference type="Pfam" id="PF12831">
    <property type="entry name" value="FAD_oxidored"/>
    <property type="match status" value="1"/>
</dbReference>
<evidence type="ECO:0000313" key="2">
    <source>
        <dbReference type="Proteomes" id="UP001264980"/>
    </source>
</evidence>
<name>A0ABU1QQL2_9BACT</name>
<dbReference type="InterPro" id="IPR036188">
    <property type="entry name" value="FAD/NAD-bd_sf"/>
</dbReference>
<dbReference type="SUPFAM" id="SSF51905">
    <property type="entry name" value="FAD/NAD(P)-binding domain"/>
    <property type="match status" value="1"/>
</dbReference>
<gene>
    <name evidence="1" type="ORF">J2W84_000467</name>
</gene>
<protein>
    <recommendedName>
        <fullName evidence="3">FAD-dependent oxidoreductase</fullName>
    </recommendedName>
</protein>
<reference evidence="1 2" key="1">
    <citation type="submission" date="2023-07" db="EMBL/GenBank/DDBJ databases">
        <title>Sorghum-associated microbial communities from plants grown in Nebraska, USA.</title>
        <authorList>
            <person name="Schachtman D."/>
        </authorList>
    </citation>
    <scope>NUCLEOTIDE SEQUENCE [LARGE SCALE GENOMIC DNA]</scope>
    <source>
        <strain evidence="1 2">BE57</strain>
    </source>
</reference>
<keyword evidence="2" id="KW-1185">Reference proteome</keyword>
<dbReference type="PANTHER" id="PTHR42716:SF1">
    <property type="entry name" value="SLL0471 PROTEIN"/>
    <property type="match status" value="1"/>
</dbReference>
<dbReference type="Proteomes" id="UP001264980">
    <property type="component" value="Unassembled WGS sequence"/>
</dbReference>
<evidence type="ECO:0008006" key="3">
    <source>
        <dbReference type="Google" id="ProtNLM"/>
    </source>
</evidence>
<proteinExistence type="predicted"/>
<evidence type="ECO:0000313" key="1">
    <source>
        <dbReference type="EMBL" id="MDR6803430.1"/>
    </source>
</evidence>
<dbReference type="RefSeq" id="WP_309980872.1">
    <property type="nucleotide sequence ID" value="NZ_JAVDTI010000001.1"/>
</dbReference>
<dbReference type="InterPro" id="IPR005288">
    <property type="entry name" value="NadB"/>
</dbReference>
<accession>A0ABU1QQL2</accession>
<comment type="caution">
    <text evidence="1">The sequence shown here is derived from an EMBL/GenBank/DDBJ whole genome shotgun (WGS) entry which is preliminary data.</text>
</comment>
<sequence>MKRRNFLGSVTLGSSLLAGTSEKRETGNAPSGKETNAKTALNADLVIAGGGLGGCAAALAALRNGLSVILTEETDWIGGQLSQQGVPPDEHPWIETHGATKAYRDFRTAVREYYQKNYPLTAEARTRKNLNPGDGSVSKLCHEPRVAVAVLTDMLNPYLSTGKLTLLLEHKIVAADVKGNIVQALTAQNRRNKTQITLTAPYFADATELGDLLPMTGTEFVTGAESKAETGEFHAPAKADPNNVQAFTVCYAIDYRPGENHVIEKPQEYDFWKNYVPKMTKPWSGRLLDLSYSNPKTLEPKQLGFHPEGIPTGNNLNLWLYRRIINKANFAPGTYAGDITIVNWPQNDYTLGNLIGASEKDFDKHFERGKQLSLSLLYWLQTEAPRPDGGKGWPGIRLRKDVMGTEDGLAKYPYVRESRRIKALFTIKEEHVGAEQRAAITGQSAGAKAAAFEDSVGIGYYHIDLHPSTGGDNYIDFGSLPFQIPLGALLPVRMENILPANKNIGTTHITNGCYRLHPVEWSIGEVVGLLVKFASSKNVLPRGVREDKGLLAGFQGFVRGEGIELEWKGGGIN</sequence>
<dbReference type="EMBL" id="JAVDTI010000001">
    <property type="protein sequence ID" value="MDR6803430.1"/>
    <property type="molecule type" value="Genomic_DNA"/>
</dbReference>